<dbReference type="Proteomes" id="UP000046393">
    <property type="component" value="Unplaced"/>
</dbReference>
<protein>
    <submittedName>
        <fullName evidence="3">Carboxyvinyl-carboxyphosphonate phosphorylmutase</fullName>
    </submittedName>
</protein>
<evidence type="ECO:0000313" key="2">
    <source>
        <dbReference type="Proteomes" id="UP000046393"/>
    </source>
</evidence>
<keyword evidence="2" id="KW-1185">Reference proteome</keyword>
<reference evidence="3" key="1">
    <citation type="submission" date="2017-02" db="UniProtKB">
        <authorList>
            <consortium name="WormBaseParasite"/>
        </authorList>
    </citation>
    <scope>IDENTIFICATION</scope>
</reference>
<proteinExistence type="predicted"/>
<dbReference type="AlphaFoldDB" id="A0A0N5B140"/>
<sequence length="69" mass="8154">MDRRQRNDANTVEESSHRRHRSPELRLFESSDLPLQNGDFALLRSTMVRSRQFAEHMNTPVRMICDVVL</sequence>
<name>A0A0N5B140_9BILA</name>
<feature type="region of interest" description="Disordered" evidence="1">
    <location>
        <begin position="1"/>
        <end position="23"/>
    </location>
</feature>
<organism evidence="2 3">
    <name type="scientific">Syphacia muris</name>
    <dbReference type="NCBI Taxonomy" id="451379"/>
    <lineage>
        <taxon>Eukaryota</taxon>
        <taxon>Metazoa</taxon>
        <taxon>Ecdysozoa</taxon>
        <taxon>Nematoda</taxon>
        <taxon>Chromadorea</taxon>
        <taxon>Rhabditida</taxon>
        <taxon>Spirurina</taxon>
        <taxon>Oxyuridomorpha</taxon>
        <taxon>Oxyuroidea</taxon>
        <taxon>Oxyuridae</taxon>
        <taxon>Syphacia</taxon>
    </lineage>
</organism>
<dbReference type="WBParaSite" id="SMUV_0001099201-mRNA-1">
    <property type="protein sequence ID" value="SMUV_0001099201-mRNA-1"/>
    <property type="gene ID" value="SMUV_0001099201"/>
</dbReference>
<evidence type="ECO:0000313" key="3">
    <source>
        <dbReference type="WBParaSite" id="SMUV_0001099201-mRNA-1"/>
    </source>
</evidence>
<accession>A0A0N5B140</accession>
<evidence type="ECO:0000256" key="1">
    <source>
        <dbReference type="SAM" id="MobiDB-lite"/>
    </source>
</evidence>